<dbReference type="Gene3D" id="2.40.10.220">
    <property type="entry name" value="predicted glycosyltransferase like domains"/>
    <property type="match status" value="1"/>
</dbReference>
<organism evidence="1 2">
    <name type="scientific">Candidatus Ozemobacter sibiricus</name>
    <dbReference type="NCBI Taxonomy" id="2268124"/>
    <lineage>
        <taxon>Bacteria</taxon>
        <taxon>Candidatus Ozemobacteria</taxon>
        <taxon>Candidatus Ozemobacterales</taxon>
        <taxon>Candidatus Ozemobacteraceae</taxon>
        <taxon>Candidatus Ozemobacter</taxon>
    </lineage>
</organism>
<evidence type="ECO:0000313" key="1">
    <source>
        <dbReference type="EMBL" id="RCK78959.1"/>
    </source>
</evidence>
<evidence type="ECO:0000313" key="2">
    <source>
        <dbReference type="Proteomes" id="UP000252355"/>
    </source>
</evidence>
<accession>A0A367ZMH3</accession>
<sequence length="496" mass="54830">MGFQDLLHWIVGKRPAETAGAPVAGVRERRRFQRIEVNDGLVTLGDRGPFPISNLSYGGLRFDAGASEDGEASRAAPPTEGKAASEAFAIGQVYEARVNLHHVQLAATLKVCNVQGALVGCAFEKLSATQSRILSDILKPRIIGASLQEIDAAAIQNRDPNLRLRWFQGEDGAQIFLWQTLEGQTVKEEYYFLDYVITWDNRMQVLQTGRLRQEGGGKPGYGRIDPTSVAFFQVPSHRALKMGKVILEHATLPPGVRDPLLNGMAREERRLYHRYVLKEGEAGVKFHLGRNREGTLSVTNLSYNGLGVLLPEQELPRGLARGQELEGELQIGAEFIRVRVQLAYVTPQVAGGFMRVLDPAQNERLAEFLAPRLLGQALEELPAPMEEKPIAPSGARGYLFVGLHNTHLLALVAPGARLVHGRIAFMDRTLNWERNALVAYACPCGVIFPRDWELPSDAVERLPEVPAELRQMCRLMIESASLPEEVRAAWMNALTG</sequence>
<comment type="caution">
    <text evidence="1">The sequence shown here is derived from an EMBL/GenBank/DDBJ whole genome shotgun (WGS) entry which is preliminary data.</text>
</comment>
<protein>
    <submittedName>
        <fullName evidence="1">Uncharacterized protein</fullName>
    </submittedName>
</protein>
<dbReference type="EMBL" id="QOQW01000017">
    <property type="protein sequence ID" value="RCK78959.1"/>
    <property type="molecule type" value="Genomic_DNA"/>
</dbReference>
<dbReference type="AlphaFoldDB" id="A0A367ZMH3"/>
<dbReference type="Proteomes" id="UP000252355">
    <property type="component" value="Unassembled WGS sequence"/>
</dbReference>
<name>A0A367ZMH3_9BACT</name>
<proteinExistence type="predicted"/>
<reference evidence="1 2" key="1">
    <citation type="submission" date="2018-05" db="EMBL/GenBank/DDBJ databases">
        <title>A metagenomic window into the 2 km-deep terrestrial subsurface aquifer revealed taxonomically and functionally diverse microbial community comprising novel uncultured bacterial lineages.</title>
        <authorList>
            <person name="Kadnikov V.V."/>
            <person name="Mardanov A.V."/>
            <person name="Beletsky A.V."/>
            <person name="Banks D."/>
            <person name="Pimenov N.V."/>
            <person name="Frank Y.A."/>
            <person name="Karnachuk O.V."/>
            <person name="Ravin N.V."/>
        </authorList>
    </citation>
    <scope>NUCLEOTIDE SEQUENCE [LARGE SCALE GENOMIC DNA]</scope>
    <source>
        <strain evidence="1">BY5</strain>
    </source>
</reference>
<gene>
    <name evidence="1" type="ORF">OZSIB_0510</name>
</gene>